<protein>
    <submittedName>
        <fullName evidence="2">Uncharacterized protein</fullName>
    </submittedName>
</protein>
<dbReference type="Proteomes" id="UP001150217">
    <property type="component" value="Unassembled WGS sequence"/>
</dbReference>
<organism evidence="2 3">
    <name type="scientific">Lentinula lateritia</name>
    <dbReference type="NCBI Taxonomy" id="40482"/>
    <lineage>
        <taxon>Eukaryota</taxon>
        <taxon>Fungi</taxon>
        <taxon>Dikarya</taxon>
        <taxon>Basidiomycota</taxon>
        <taxon>Agaricomycotina</taxon>
        <taxon>Agaricomycetes</taxon>
        <taxon>Agaricomycetidae</taxon>
        <taxon>Agaricales</taxon>
        <taxon>Marasmiineae</taxon>
        <taxon>Omphalotaceae</taxon>
        <taxon>Lentinula</taxon>
    </lineage>
</organism>
<gene>
    <name evidence="2" type="ORF">C8R41DRAFT_176548</name>
</gene>
<feature type="compositionally biased region" description="Basic and acidic residues" evidence="1">
    <location>
        <begin position="160"/>
        <end position="170"/>
    </location>
</feature>
<evidence type="ECO:0000256" key="1">
    <source>
        <dbReference type="SAM" id="MobiDB-lite"/>
    </source>
</evidence>
<reference evidence="2" key="1">
    <citation type="submission" date="2022-08" db="EMBL/GenBank/DDBJ databases">
        <title>A Global Phylogenomic Analysis of the Shiitake Genus Lentinula.</title>
        <authorList>
            <consortium name="DOE Joint Genome Institute"/>
            <person name="Sierra-Patev S."/>
            <person name="Min B."/>
            <person name="Naranjo-Ortiz M."/>
            <person name="Looney B."/>
            <person name="Konkel Z."/>
            <person name="Slot J.C."/>
            <person name="Sakamoto Y."/>
            <person name="Steenwyk J.L."/>
            <person name="Rokas A."/>
            <person name="Carro J."/>
            <person name="Camarero S."/>
            <person name="Ferreira P."/>
            <person name="Molpeceres G."/>
            <person name="Ruiz-Duenas F.J."/>
            <person name="Serrano A."/>
            <person name="Henrissat B."/>
            <person name="Drula E."/>
            <person name="Hughes K.W."/>
            <person name="Mata J.L."/>
            <person name="Ishikawa N.K."/>
            <person name="Vargas-Isla R."/>
            <person name="Ushijima S."/>
            <person name="Smith C.A."/>
            <person name="Ahrendt S."/>
            <person name="Andreopoulos W."/>
            <person name="He G."/>
            <person name="Labutti K."/>
            <person name="Lipzen A."/>
            <person name="Ng V."/>
            <person name="Riley R."/>
            <person name="Sandor L."/>
            <person name="Barry K."/>
            <person name="Martinez A.T."/>
            <person name="Xiao Y."/>
            <person name="Gibbons J.G."/>
            <person name="Terashima K."/>
            <person name="Grigoriev I.V."/>
            <person name="Hibbett D.S."/>
        </authorList>
    </citation>
    <scope>NUCLEOTIDE SEQUENCE</scope>
    <source>
        <strain evidence="2">RHP3577 ss4</strain>
    </source>
</reference>
<feature type="region of interest" description="Disordered" evidence="1">
    <location>
        <begin position="153"/>
        <end position="172"/>
    </location>
</feature>
<feature type="compositionally biased region" description="Polar residues" evidence="1">
    <location>
        <begin position="107"/>
        <end position="119"/>
    </location>
</feature>
<evidence type="ECO:0000313" key="3">
    <source>
        <dbReference type="Proteomes" id="UP001150217"/>
    </source>
</evidence>
<feature type="region of interest" description="Disordered" evidence="1">
    <location>
        <begin position="78"/>
        <end position="119"/>
    </location>
</feature>
<proteinExistence type="predicted"/>
<name>A0ABQ8VRY7_9AGAR</name>
<dbReference type="EMBL" id="JANVFT010000018">
    <property type="protein sequence ID" value="KAJ4497984.1"/>
    <property type="molecule type" value="Genomic_DNA"/>
</dbReference>
<accession>A0ABQ8VRY7</accession>
<keyword evidence="3" id="KW-1185">Reference proteome</keyword>
<sequence length="260" mass="27799">MSGPCSITNCSYQCAEAWENPTTPGFCACGHQMLLHGIERRQCPSGRTFYLYTSNDHFSAHQSLCNNCGEIYLRHSATAPPNQSQGISGDSSQRPPPSQPFSISEAPPTSQVQPQSHTWVHSPATTQGTYASLTPTQTTSSSLMATAIPWSSRRSAGLARQDHQDNRDNAQNHARARLSGVAPSPMGHALPSSSFYASSASSLSLPASSLSSSVFDTVPPSSRIKGGKKSLSHPGKIKAHFRFILSCLPVMLASCTGYMI</sequence>
<comment type="caution">
    <text evidence="2">The sequence shown here is derived from an EMBL/GenBank/DDBJ whole genome shotgun (WGS) entry which is preliminary data.</text>
</comment>
<evidence type="ECO:0000313" key="2">
    <source>
        <dbReference type="EMBL" id="KAJ4497984.1"/>
    </source>
</evidence>